<feature type="compositionally biased region" description="Low complexity" evidence="1">
    <location>
        <begin position="1"/>
        <end position="20"/>
    </location>
</feature>
<dbReference type="GO" id="GO:0005739">
    <property type="term" value="C:mitochondrion"/>
    <property type="evidence" value="ECO:0007669"/>
    <property type="project" value="TreeGrafter"/>
</dbReference>
<proteinExistence type="predicted"/>
<dbReference type="InterPro" id="IPR055304">
    <property type="entry name" value="CHCHD2/10-like"/>
</dbReference>
<organism evidence="2">
    <name type="scientific">Fagus sylvatica</name>
    <name type="common">Beechnut</name>
    <dbReference type="NCBI Taxonomy" id="28930"/>
    <lineage>
        <taxon>Eukaryota</taxon>
        <taxon>Viridiplantae</taxon>
        <taxon>Streptophyta</taxon>
        <taxon>Embryophyta</taxon>
        <taxon>Tracheophyta</taxon>
        <taxon>Spermatophyta</taxon>
        <taxon>Magnoliopsida</taxon>
        <taxon>eudicotyledons</taxon>
        <taxon>Gunneridae</taxon>
        <taxon>Pentapetalae</taxon>
        <taxon>rosids</taxon>
        <taxon>fabids</taxon>
        <taxon>Fagales</taxon>
        <taxon>Fagaceae</taxon>
        <taxon>Fagus</taxon>
    </lineage>
</organism>
<dbReference type="PANTHER" id="PTHR13523">
    <property type="entry name" value="COILED-COIL-HELIX-COILED-COIL-HELIX DOMAIN CONTAINING 2/NUR77"/>
    <property type="match status" value="1"/>
</dbReference>
<dbReference type="AlphaFoldDB" id="A0A2N9EXS0"/>
<dbReference type="GO" id="GO:0007005">
    <property type="term" value="P:mitochondrion organization"/>
    <property type="evidence" value="ECO:0007669"/>
    <property type="project" value="InterPro"/>
</dbReference>
<evidence type="ECO:0000313" key="2">
    <source>
        <dbReference type="EMBL" id="SPC79409.1"/>
    </source>
</evidence>
<evidence type="ECO:0000256" key="1">
    <source>
        <dbReference type="SAM" id="MobiDB-lite"/>
    </source>
</evidence>
<sequence length="258" mass="27183">MARRSSSGGRSSSRSSGRSSLGNPPKTVSSAPPPARVQNQSGSIMGAIGASIADGMAWGAGTSIAHRAIDAIMGPRVIKHETVDSSETVAASATAAAPAPNTNNIGSSDVCVGQSKALTDCLERLWKRHKQVPVLHGHTAAVPSRLWEYLECLKLIMMKSNLLITRAYLMLSWADEMGVVVWVDEIRVVVWVDEIRVVVWADEIGVVSVRVVVAPNWMGGTLILVLGSDGRDGRCARGRGGRCARGHRLGGAVGGTVV</sequence>
<dbReference type="PANTHER" id="PTHR13523:SF18">
    <property type="entry name" value="CHCH DOMAIN-CONTAINING PROTEIN"/>
    <property type="match status" value="1"/>
</dbReference>
<feature type="region of interest" description="Disordered" evidence="1">
    <location>
        <begin position="1"/>
        <end position="40"/>
    </location>
</feature>
<dbReference type="GO" id="GO:0005634">
    <property type="term" value="C:nucleus"/>
    <property type="evidence" value="ECO:0007669"/>
    <property type="project" value="TreeGrafter"/>
</dbReference>
<name>A0A2N9EXS0_FAGSY</name>
<gene>
    <name evidence="2" type="ORF">FSB_LOCUS7291</name>
</gene>
<protein>
    <submittedName>
        <fullName evidence="2">Uncharacterized protein</fullName>
    </submittedName>
</protein>
<reference evidence="2" key="1">
    <citation type="submission" date="2018-02" db="EMBL/GenBank/DDBJ databases">
        <authorList>
            <person name="Cohen D.B."/>
            <person name="Kent A.D."/>
        </authorList>
    </citation>
    <scope>NUCLEOTIDE SEQUENCE</scope>
</reference>
<dbReference type="EMBL" id="OIVN01000386">
    <property type="protein sequence ID" value="SPC79409.1"/>
    <property type="molecule type" value="Genomic_DNA"/>
</dbReference>
<accession>A0A2N9EXS0</accession>